<name>A0A0B7NF06_9FUNG</name>
<keyword evidence="1" id="KW-0808">Transferase</keyword>
<evidence type="ECO:0000256" key="2">
    <source>
        <dbReference type="ARBA" id="ARBA00022695"/>
    </source>
</evidence>
<organism evidence="9 10">
    <name type="scientific">Parasitella parasitica</name>
    <dbReference type="NCBI Taxonomy" id="35722"/>
    <lineage>
        <taxon>Eukaryota</taxon>
        <taxon>Fungi</taxon>
        <taxon>Fungi incertae sedis</taxon>
        <taxon>Mucoromycota</taxon>
        <taxon>Mucoromycotina</taxon>
        <taxon>Mucoromycetes</taxon>
        <taxon>Mucorales</taxon>
        <taxon>Mucorineae</taxon>
        <taxon>Mucoraceae</taxon>
        <taxon>Parasitella</taxon>
    </lineage>
</organism>
<dbReference type="Gene3D" id="1.10.340.70">
    <property type="match status" value="1"/>
</dbReference>
<feature type="domain" description="Reverse transcriptase RNase H-like" evidence="7">
    <location>
        <begin position="9"/>
        <end position="112"/>
    </location>
</feature>
<evidence type="ECO:0000256" key="6">
    <source>
        <dbReference type="ARBA" id="ARBA00022918"/>
    </source>
</evidence>
<evidence type="ECO:0000259" key="8">
    <source>
        <dbReference type="Pfam" id="PF17921"/>
    </source>
</evidence>
<dbReference type="InterPro" id="IPR043502">
    <property type="entry name" value="DNA/RNA_pol_sf"/>
</dbReference>
<proteinExistence type="predicted"/>
<dbReference type="OrthoDB" id="2376471at2759"/>
<sequence length="487" mass="55574">MALVMSPPDFTIGFHLATGASLSAIGGMLYQIVDDQIRYVGLVSRKLTVSERNYSTTKRELLGICFCLMNFHRFLYMCEFTLHTDHKSLIYLNTQEVPNAMMLGWWETIFSYTFDIVHLPGIFNLIPDALSRLYEDDADVSARHLLGGRYYADGGELIKRKKKGSSKLKTASASKVKMKHAPVRVTKLLRSASDSDSSKPVAVKAIPLRKSDTTSAASKKLHEELILRTLRFVDYITPPASERDNMIISQHLVGHFGIKHVENAIHKEGFHWKNLRQDIERILGECIECNNFNNANEGTAESYIKLTKATTIKMLNGKRDQWEHYIPWVNYCINVKYARLNKSRPNTLLFNRHPNDLADYSKRNLLIDVPISAISKRIINTQAAGYAKFANKHNVVESPYPIGSKVMIKNGTRQYNLDERYEGPYLIHNVTDSDSYTLMDKQVRFLADIFLRIRLRGGAKATGKRQLAPKTVNWRKSAARKEKRSKQ</sequence>
<dbReference type="Pfam" id="PF17917">
    <property type="entry name" value="RT_RNaseH"/>
    <property type="match status" value="1"/>
</dbReference>
<evidence type="ECO:0000256" key="5">
    <source>
        <dbReference type="ARBA" id="ARBA00022801"/>
    </source>
</evidence>
<protein>
    <recommendedName>
        <fullName evidence="11">Reverse transcriptase RNase H-like domain-containing protein</fullName>
    </recommendedName>
</protein>
<keyword evidence="2" id="KW-0548">Nucleotidyltransferase</keyword>
<dbReference type="CDD" id="cd09274">
    <property type="entry name" value="RNase_HI_RT_Ty3"/>
    <property type="match status" value="1"/>
</dbReference>
<accession>A0A0B7NF06</accession>
<evidence type="ECO:0008006" key="11">
    <source>
        <dbReference type="Google" id="ProtNLM"/>
    </source>
</evidence>
<dbReference type="Pfam" id="PF17921">
    <property type="entry name" value="Integrase_H2C2"/>
    <property type="match status" value="1"/>
</dbReference>
<dbReference type="SUPFAM" id="SSF56672">
    <property type="entry name" value="DNA/RNA polymerases"/>
    <property type="match status" value="1"/>
</dbReference>
<evidence type="ECO:0000313" key="9">
    <source>
        <dbReference type="EMBL" id="CEP13920.1"/>
    </source>
</evidence>
<keyword evidence="4" id="KW-0255">Endonuclease</keyword>
<evidence type="ECO:0000256" key="3">
    <source>
        <dbReference type="ARBA" id="ARBA00022722"/>
    </source>
</evidence>
<dbReference type="GO" id="GO:0016787">
    <property type="term" value="F:hydrolase activity"/>
    <property type="evidence" value="ECO:0007669"/>
    <property type="project" value="UniProtKB-KW"/>
</dbReference>
<dbReference type="PANTHER" id="PTHR37984">
    <property type="entry name" value="PROTEIN CBG26694"/>
    <property type="match status" value="1"/>
</dbReference>
<keyword evidence="10" id="KW-1185">Reference proteome</keyword>
<dbReference type="GO" id="GO:0003964">
    <property type="term" value="F:RNA-directed DNA polymerase activity"/>
    <property type="evidence" value="ECO:0007669"/>
    <property type="project" value="UniProtKB-KW"/>
</dbReference>
<reference evidence="9 10" key="1">
    <citation type="submission" date="2014-09" db="EMBL/GenBank/DDBJ databases">
        <authorList>
            <person name="Ellenberger Sabrina"/>
        </authorList>
    </citation>
    <scope>NUCLEOTIDE SEQUENCE [LARGE SCALE GENOMIC DNA]</scope>
    <source>
        <strain evidence="9 10">CBS 412.66</strain>
    </source>
</reference>
<evidence type="ECO:0000313" key="10">
    <source>
        <dbReference type="Proteomes" id="UP000054107"/>
    </source>
</evidence>
<evidence type="ECO:0000256" key="4">
    <source>
        <dbReference type="ARBA" id="ARBA00022759"/>
    </source>
</evidence>
<keyword evidence="6" id="KW-0695">RNA-directed DNA polymerase</keyword>
<evidence type="ECO:0000259" key="7">
    <source>
        <dbReference type="Pfam" id="PF17917"/>
    </source>
</evidence>
<dbReference type="PANTHER" id="PTHR37984:SF5">
    <property type="entry name" value="PROTEIN NYNRIN-LIKE"/>
    <property type="match status" value="1"/>
</dbReference>
<dbReference type="STRING" id="35722.A0A0B7NF06"/>
<dbReference type="InterPro" id="IPR041373">
    <property type="entry name" value="RT_RNaseH"/>
</dbReference>
<gene>
    <name evidence="9" type="primary">PARPA_08059.1 scaffold 31344</name>
</gene>
<dbReference type="InterPro" id="IPR050951">
    <property type="entry name" value="Retrovirus_Pol_polyprotein"/>
</dbReference>
<dbReference type="GO" id="GO:0004519">
    <property type="term" value="F:endonuclease activity"/>
    <property type="evidence" value="ECO:0007669"/>
    <property type="project" value="UniProtKB-KW"/>
</dbReference>
<dbReference type="AlphaFoldDB" id="A0A0B7NF06"/>
<dbReference type="InterPro" id="IPR041588">
    <property type="entry name" value="Integrase_H2C2"/>
</dbReference>
<dbReference type="EMBL" id="LN730656">
    <property type="protein sequence ID" value="CEP13920.1"/>
    <property type="molecule type" value="Genomic_DNA"/>
</dbReference>
<dbReference type="Proteomes" id="UP000054107">
    <property type="component" value="Unassembled WGS sequence"/>
</dbReference>
<feature type="domain" description="Integrase zinc-binding" evidence="8">
    <location>
        <begin position="238"/>
        <end position="294"/>
    </location>
</feature>
<evidence type="ECO:0000256" key="1">
    <source>
        <dbReference type="ARBA" id="ARBA00022679"/>
    </source>
</evidence>
<keyword evidence="3" id="KW-0540">Nuclease</keyword>
<keyword evidence="5" id="KW-0378">Hydrolase</keyword>